<reference evidence="11" key="1">
    <citation type="submission" date="2016-10" db="EMBL/GenBank/DDBJ databases">
        <authorList>
            <person name="Varghese N."/>
            <person name="Submissions S."/>
        </authorList>
    </citation>
    <scope>NUCLEOTIDE SEQUENCE [LARGE SCALE GENOMIC DNA]</scope>
    <source>
        <strain evidence="11">DSM 8415</strain>
    </source>
</reference>
<evidence type="ECO:0000313" key="11">
    <source>
        <dbReference type="Proteomes" id="UP000199411"/>
    </source>
</evidence>
<keyword evidence="7 9" id="KW-0460">Magnesium</keyword>
<comment type="function">
    <text evidence="9">CRISPR (clustered regularly interspaced short palindromic repeat), is an adaptive immune system that provides protection against mobile genetic elements (viruses, transposable elements and conjugative plasmids). CRISPR clusters contain sequences complementary to antecedent mobile elements and target invading nucleic acids. CRISPR clusters are transcribed and processed into CRISPR RNA (crRNA). Functions as a ssRNA-specific endoribonuclease. Involved in the integration of spacer DNA into the CRISPR cassette.</text>
</comment>
<evidence type="ECO:0000256" key="5">
    <source>
        <dbReference type="ARBA" id="ARBA00022759"/>
    </source>
</evidence>
<evidence type="ECO:0000256" key="7">
    <source>
        <dbReference type="ARBA" id="ARBA00022842"/>
    </source>
</evidence>
<dbReference type="PANTHER" id="PTHR34405:SF3">
    <property type="entry name" value="CRISPR-ASSOCIATED ENDORIBONUCLEASE CAS2 3"/>
    <property type="match status" value="1"/>
</dbReference>
<keyword evidence="8 9" id="KW-0051">Antiviral defense</keyword>
<evidence type="ECO:0000256" key="2">
    <source>
        <dbReference type="ARBA" id="ARBA00009959"/>
    </source>
</evidence>
<feature type="binding site" evidence="9">
    <location>
        <position position="10"/>
    </location>
    <ligand>
        <name>Mg(2+)</name>
        <dbReference type="ChEBI" id="CHEBI:18420"/>
        <note>catalytic</note>
    </ligand>
</feature>
<dbReference type="Proteomes" id="UP000199411">
    <property type="component" value="Unassembled WGS sequence"/>
</dbReference>
<keyword evidence="11" id="KW-1185">Reference proteome</keyword>
<dbReference type="Gene3D" id="3.30.70.240">
    <property type="match status" value="1"/>
</dbReference>
<dbReference type="InterPro" id="IPR021127">
    <property type="entry name" value="CRISPR_associated_Cas2"/>
</dbReference>
<accession>A0A1G6M8E9</accession>
<dbReference type="GO" id="GO:0051607">
    <property type="term" value="P:defense response to virus"/>
    <property type="evidence" value="ECO:0007669"/>
    <property type="project" value="UniProtKB-UniRule"/>
</dbReference>
<gene>
    <name evidence="9" type="primary">cas2</name>
    <name evidence="10" type="ORF">SAMN05660835_00916</name>
</gene>
<dbReference type="EMBL" id="FMYU01000006">
    <property type="protein sequence ID" value="SDC51266.1"/>
    <property type="molecule type" value="Genomic_DNA"/>
</dbReference>
<dbReference type="OrthoDB" id="9798176at2"/>
<keyword evidence="4 9" id="KW-0479">Metal-binding</keyword>
<protein>
    <recommendedName>
        <fullName evidence="9">CRISPR-associated endoribonuclease Cas2</fullName>
        <ecNumber evidence="9">3.1.-.-</ecNumber>
    </recommendedName>
</protein>
<organism evidence="10 11">
    <name type="scientific">Desulfurella multipotens</name>
    <dbReference type="NCBI Taxonomy" id="79269"/>
    <lineage>
        <taxon>Bacteria</taxon>
        <taxon>Pseudomonadati</taxon>
        <taxon>Campylobacterota</taxon>
        <taxon>Desulfurellia</taxon>
        <taxon>Desulfurellales</taxon>
        <taxon>Desulfurellaceae</taxon>
        <taxon>Desulfurella</taxon>
    </lineage>
</organism>
<dbReference type="AlphaFoldDB" id="A0A1G6M8E9"/>
<name>A0A1G6M8E9_9BACT</name>
<evidence type="ECO:0000256" key="9">
    <source>
        <dbReference type="HAMAP-Rule" id="MF_01471"/>
    </source>
</evidence>
<keyword evidence="3 9" id="KW-0540">Nuclease</keyword>
<dbReference type="CDD" id="cd09725">
    <property type="entry name" value="Cas2_I_II_III"/>
    <property type="match status" value="1"/>
</dbReference>
<dbReference type="RefSeq" id="WP_092128500.1">
    <property type="nucleotide sequence ID" value="NZ_FMYU01000006.1"/>
</dbReference>
<sequence>MTKNYVVIYDITDSKNRYKIARFLFEYGIRTQYSVFEVEVKNSQFNKFIGLLGRKIKKPADKIYIYQLDKNNLKNIQRIGNYENSVIFDFFV</sequence>
<dbReference type="GO" id="GO:0043571">
    <property type="term" value="P:maintenance of CRISPR repeat elements"/>
    <property type="evidence" value="ECO:0007669"/>
    <property type="project" value="UniProtKB-UniRule"/>
</dbReference>
<dbReference type="SUPFAM" id="SSF143430">
    <property type="entry name" value="TTP0101/SSO1404-like"/>
    <property type="match status" value="1"/>
</dbReference>
<evidence type="ECO:0000313" key="10">
    <source>
        <dbReference type="EMBL" id="SDC51266.1"/>
    </source>
</evidence>
<evidence type="ECO:0000256" key="4">
    <source>
        <dbReference type="ARBA" id="ARBA00022723"/>
    </source>
</evidence>
<dbReference type="GO" id="GO:0004521">
    <property type="term" value="F:RNA endonuclease activity"/>
    <property type="evidence" value="ECO:0007669"/>
    <property type="project" value="InterPro"/>
</dbReference>
<evidence type="ECO:0000256" key="3">
    <source>
        <dbReference type="ARBA" id="ARBA00022722"/>
    </source>
</evidence>
<dbReference type="PANTHER" id="PTHR34405">
    <property type="entry name" value="CRISPR-ASSOCIATED ENDORIBONUCLEASE CAS2"/>
    <property type="match status" value="1"/>
</dbReference>
<dbReference type="GO" id="GO:0016787">
    <property type="term" value="F:hydrolase activity"/>
    <property type="evidence" value="ECO:0007669"/>
    <property type="project" value="UniProtKB-KW"/>
</dbReference>
<dbReference type="EC" id="3.1.-.-" evidence="9"/>
<comment type="similarity">
    <text evidence="2 9">Belongs to the CRISPR-associated endoribonuclease Cas2 protein family.</text>
</comment>
<proteinExistence type="inferred from homology"/>
<comment type="subunit">
    <text evidence="9">Homodimer, forms a heterotetramer with a Cas1 homodimer.</text>
</comment>
<dbReference type="InterPro" id="IPR019199">
    <property type="entry name" value="Virulence_VapD/CRISPR_Cas2"/>
</dbReference>
<dbReference type="Pfam" id="PF09827">
    <property type="entry name" value="CRISPR_Cas2"/>
    <property type="match status" value="1"/>
</dbReference>
<keyword evidence="6 9" id="KW-0378">Hydrolase</keyword>
<evidence type="ECO:0000256" key="6">
    <source>
        <dbReference type="ARBA" id="ARBA00022801"/>
    </source>
</evidence>
<evidence type="ECO:0000256" key="1">
    <source>
        <dbReference type="ARBA" id="ARBA00001946"/>
    </source>
</evidence>
<dbReference type="GO" id="GO:0046872">
    <property type="term" value="F:metal ion binding"/>
    <property type="evidence" value="ECO:0007669"/>
    <property type="project" value="UniProtKB-UniRule"/>
</dbReference>
<comment type="cofactor">
    <cofactor evidence="1 9">
        <name>Mg(2+)</name>
        <dbReference type="ChEBI" id="CHEBI:18420"/>
    </cofactor>
</comment>
<keyword evidence="5 9" id="KW-0255">Endonuclease</keyword>
<evidence type="ECO:0000256" key="8">
    <source>
        <dbReference type="ARBA" id="ARBA00023118"/>
    </source>
</evidence>
<dbReference type="HAMAP" id="MF_01471">
    <property type="entry name" value="Cas2"/>
    <property type="match status" value="1"/>
</dbReference>
<dbReference type="NCBIfam" id="TIGR01573">
    <property type="entry name" value="cas2"/>
    <property type="match status" value="1"/>
</dbReference>